<proteinExistence type="predicted"/>
<evidence type="ECO:0000259" key="2">
    <source>
        <dbReference type="Pfam" id="PF13472"/>
    </source>
</evidence>
<protein>
    <submittedName>
        <fullName evidence="3">SGNH/GDSL hydrolase family protein</fullName>
    </submittedName>
</protein>
<sequence>MKFRLLALAMAAVCVCSGNLAADDAKDAWAKLVTKKMMRRSEFAYPQRNEKLPNVFIYGDSISMHYMKPLREELDGVANVYRMYCNGGDTGRYFERMPILNEVMRDPKLEGHWDFDWQVIQLNFGLHDMKYLDAKGNYTVEDGKQVRSIEDYQANLRKIFDDVKKNNPKAKIIFATTTPVPENSRGRIAGDAKKYNQAALEVLKDYPEIVVNDLYALSKPHQSEWAKAPTDVHYNSKGQRAQAEQVAKVIKQVLAD</sequence>
<dbReference type="EMBL" id="JAENIM010000046">
    <property type="protein sequence ID" value="MBK1792536.1"/>
    <property type="molecule type" value="Genomic_DNA"/>
</dbReference>
<keyword evidence="3" id="KW-0378">Hydrolase</keyword>
<organism evidence="3 4">
    <name type="scientific">Persicirhabdus sediminis</name>
    <dbReference type="NCBI Taxonomy" id="454144"/>
    <lineage>
        <taxon>Bacteria</taxon>
        <taxon>Pseudomonadati</taxon>
        <taxon>Verrucomicrobiota</taxon>
        <taxon>Verrucomicrobiia</taxon>
        <taxon>Verrucomicrobiales</taxon>
        <taxon>Verrucomicrobiaceae</taxon>
        <taxon>Persicirhabdus</taxon>
    </lineage>
</organism>
<dbReference type="InterPro" id="IPR051532">
    <property type="entry name" value="Ester_Hydrolysis_Enzymes"/>
</dbReference>
<evidence type="ECO:0000313" key="3">
    <source>
        <dbReference type="EMBL" id="MBK1792536.1"/>
    </source>
</evidence>
<dbReference type="InterPro" id="IPR013830">
    <property type="entry name" value="SGNH_hydro"/>
</dbReference>
<feature type="domain" description="SGNH hydrolase-type esterase" evidence="2">
    <location>
        <begin position="107"/>
        <end position="241"/>
    </location>
</feature>
<reference evidence="3" key="1">
    <citation type="submission" date="2021-01" db="EMBL/GenBank/DDBJ databases">
        <title>Modified the classification status of verrucomicrobia.</title>
        <authorList>
            <person name="Feng X."/>
        </authorList>
    </citation>
    <scope>NUCLEOTIDE SEQUENCE</scope>
    <source>
        <strain evidence="3">_KCTC 22039</strain>
    </source>
</reference>
<gene>
    <name evidence="3" type="ORF">JIN82_15330</name>
</gene>
<feature type="signal peptide" evidence="1">
    <location>
        <begin position="1"/>
        <end position="21"/>
    </location>
</feature>
<accession>A0A8J7SLT6</accession>
<dbReference type="PANTHER" id="PTHR30383:SF26">
    <property type="entry name" value="SGNH HYDROLASE-TYPE ESTERASE DOMAIN-CONTAINING PROTEIN"/>
    <property type="match status" value="1"/>
</dbReference>
<dbReference type="SUPFAM" id="SSF52266">
    <property type="entry name" value="SGNH hydrolase"/>
    <property type="match status" value="1"/>
</dbReference>
<dbReference type="InterPro" id="IPR036514">
    <property type="entry name" value="SGNH_hydro_sf"/>
</dbReference>
<dbReference type="Gene3D" id="3.40.50.1110">
    <property type="entry name" value="SGNH hydrolase"/>
    <property type="match status" value="1"/>
</dbReference>
<dbReference type="CDD" id="cd00229">
    <property type="entry name" value="SGNH_hydrolase"/>
    <property type="match status" value="1"/>
</dbReference>
<evidence type="ECO:0000256" key="1">
    <source>
        <dbReference type="SAM" id="SignalP"/>
    </source>
</evidence>
<name>A0A8J7SLT6_9BACT</name>
<evidence type="ECO:0000313" key="4">
    <source>
        <dbReference type="Proteomes" id="UP000624703"/>
    </source>
</evidence>
<dbReference type="Pfam" id="PF13472">
    <property type="entry name" value="Lipase_GDSL_2"/>
    <property type="match status" value="1"/>
</dbReference>
<keyword evidence="1" id="KW-0732">Signal</keyword>
<feature type="chain" id="PRO_5035258896" evidence="1">
    <location>
        <begin position="22"/>
        <end position="256"/>
    </location>
</feature>
<dbReference type="AlphaFoldDB" id="A0A8J7SLT6"/>
<comment type="caution">
    <text evidence="3">The sequence shown here is derived from an EMBL/GenBank/DDBJ whole genome shotgun (WGS) entry which is preliminary data.</text>
</comment>
<dbReference type="PANTHER" id="PTHR30383">
    <property type="entry name" value="THIOESTERASE 1/PROTEASE 1/LYSOPHOSPHOLIPASE L1"/>
    <property type="match status" value="1"/>
</dbReference>
<keyword evidence="4" id="KW-1185">Reference proteome</keyword>
<dbReference type="RefSeq" id="WP_200312550.1">
    <property type="nucleotide sequence ID" value="NZ_JAENIM010000046.1"/>
</dbReference>
<dbReference type="GO" id="GO:0004622">
    <property type="term" value="F:phosphatidylcholine lysophospholipase activity"/>
    <property type="evidence" value="ECO:0007669"/>
    <property type="project" value="TreeGrafter"/>
</dbReference>
<dbReference type="Proteomes" id="UP000624703">
    <property type="component" value="Unassembled WGS sequence"/>
</dbReference>